<evidence type="ECO:0000313" key="1">
    <source>
        <dbReference type="EMBL" id="MEJ8821380.1"/>
    </source>
</evidence>
<keyword evidence="2" id="KW-1185">Reference proteome</keyword>
<name>A0ABU8VU97_9BURK</name>
<dbReference type="PANTHER" id="PTHR30432:SF1">
    <property type="entry name" value="DNA-BINDING TRANSCRIPTIONAL DUAL REGULATOR MODE"/>
    <property type="match status" value="1"/>
</dbReference>
<dbReference type="Gene3D" id="1.10.10.10">
    <property type="entry name" value="Winged helix-like DNA-binding domain superfamily/Winged helix DNA-binding domain"/>
    <property type="match status" value="1"/>
</dbReference>
<comment type="caution">
    <text evidence="1">The sequence shown here is derived from an EMBL/GenBank/DDBJ whole genome shotgun (WGS) entry which is preliminary data.</text>
</comment>
<evidence type="ECO:0000313" key="2">
    <source>
        <dbReference type="Proteomes" id="UP001363010"/>
    </source>
</evidence>
<dbReference type="EMBL" id="JBBKZV010000002">
    <property type="protein sequence ID" value="MEJ8821380.1"/>
    <property type="molecule type" value="Genomic_DNA"/>
</dbReference>
<dbReference type="PANTHER" id="PTHR30432">
    <property type="entry name" value="TRANSCRIPTIONAL REGULATOR MODE"/>
    <property type="match status" value="1"/>
</dbReference>
<accession>A0ABU8VU97</accession>
<sequence>MRITAGDTIAIGPGKIRLLEAILETGSLTAGAKSIDMSYRRAWILINELNGALKKPAVESAKGGEHGGGSVVTDVGRRLIAHYRNIEATATAACKAEIRSMTSLLAVVDA</sequence>
<reference evidence="1 2" key="1">
    <citation type="submission" date="2024-03" db="EMBL/GenBank/DDBJ databases">
        <title>Novel species of the genus Variovorax.</title>
        <authorList>
            <person name="Liu Q."/>
            <person name="Xin Y.-H."/>
        </authorList>
    </citation>
    <scope>NUCLEOTIDE SEQUENCE [LARGE SCALE GENOMIC DNA]</scope>
    <source>
        <strain evidence="1 2">KACC 18501</strain>
    </source>
</reference>
<dbReference type="SUPFAM" id="SSF46785">
    <property type="entry name" value="Winged helix' DNA-binding domain"/>
    <property type="match status" value="1"/>
</dbReference>
<proteinExistence type="predicted"/>
<dbReference type="InterPro" id="IPR051815">
    <property type="entry name" value="Molybdate_resp_trans_reg"/>
</dbReference>
<dbReference type="Proteomes" id="UP001363010">
    <property type="component" value="Unassembled WGS sequence"/>
</dbReference>
<dbReference type="RefSeq" id="WP_340362430.1">
    <property type="nucleotide sequence ID" value="NZ_JBBKZV010000002.1"/>
</dbReference>
<dbReference type="InterPro" id="IPR036388">
    <property type="entry name" value="WH-like_DNA-bd_sf"/>
</dbReference>
<protein>
    <submittedName>
        <fullName evidence="1">ModE family transcriptional regulator</fullName>
    </submittedName>
</protein>
<dbReference type="InterPro" id="IPR036390">
    <property type="entry name" value="WH_DNA-bd_sf"/>
</dbReference>
<gene>
    <name evidence="1" type="ORF">WKW80_04925</name>
</gene>
<organism evidence="1 2">
    <name type="scientific">Variovorax humicola</name>
    <dbReference type="NCBI Taxonomy" id="1769758"/>
    <lineage>
        <taxon>Bacteria</taxon>
        <taxon>Pseudomonadati</taxon>
        <taxon>Pseudomonadota</taxon>
        <taxon>Betaproteobacteria</taxon>
        <taxon>Burkholderiales</taxon>
        <taxon>Comamonadaceae</taxon>
        <taxon>Variovorax</taxon>
    </lineage>
</organism>